<protein>
    <submittedName>
        <fullName evidence="2">KTSC domain-containing protein</fullName>
    </submittedName>
</protein>
<dbReference type="AlphaFoldDB" id="A0AAQ1GAT0"/>
<evidence type="ECO:0000313" key="3">
    <source>
        <dbReference type="Proteomes" id="UP000243518"/>
    </source>
</evidence>
<gene>
    <name evidence="2" type="ORF">SAMN05216586_1182</name>
</gene>
<organism evidence="2 3">
    <name type="scientific">Halopseudomonas aestusnigri</name>
    <dbReference type="NCBI Taxonomy" id="857252"/>
    <lineage>
        <taxon>Bacteria</taxon>
        <taxon>Pseudomonadati</taxon>
        <taxon>Pseudomonadota</taxon>
        <taxon>Gammaproteobacteria</taxon>
        <taxon>Pseudomonadales</taxon>
        <taxon>Pseudomonadaceae</taxon>
        <taxon>Halopseudomonas</taxon>
    </lineage>
</organism>
<dbReference type="InterPro" id="IPR025309">
    <property type="entry name" value="KTSC_dom"/>
</dbReference>
<name>A0AAQ1GAT0_9GAMM</name>
<accession>A0AAQ1GAT0</accession>
<dbReference type="EMBL" id="FNVE01000018">
    <property type="protein sequence ID" value="SEG72108.1"/>
    <property type="molecule type" value="Genomic_DNA"/>
</dbReference>
<proteinExistence type="predicted"/>
<dbReference type="Proteomes" id="UP000243518">
    <property type="component" value="Unassembled WGS sequence"/>
</dbReference>
<feature type="domain" description="KTSC" evidence="1">
    <location>
        <begin position="7"/>
        <end position="62"/>
    </location>
</feature>
<comment type="caution">
    <text evidence="2">The sequence shown here is derived from an EMBL/GenBank/DDBJ whole genome shotgun (WGS) entry which is preliminary data.</text>
</comment>
<dbReference type="Pfam" id="PF13619">
    <property type="entry name" value="KTSC"/>
    <property type="match status" value="1"/>
</dbReference>
<dbReference type="RefSeq" id="WP_088277836.1">
    <property type="nucleotide sequence ID" value="NZ_FNVE01000018.1"/>
</dbReference>
<keyword evidence="3" id="KW-1185">Reference proteome</keyword>
<reference evidence="2 3" key="1">
    <citation type="submission" date="2016-10" db="EMBL/GenBank/DDBJ databases">
        <authorList>
            <person name="Varghese N."/>
            <person name="Submissions S."/>
        </authorList>
    </citation>
    <scope>NUCLEOTIDE SEQUENCE [LARGE SCALE GENOMIC DNA]</scope>
    <source>
        <strain evidence="2 3">CECT 8317</strain>
    </source>
</reference>
<evidence type="ECO:0000259" key="1">
    <source>
        <dbReference type="Pfam" id="PF13619"/>
    </source>
</evidence>
<evidence type="ECO:0000313" key="2">
    <source>
        <dbReference type="EMBL" id="SEG72108.1"/>
    </source>
</evidence>
<sequence length="69" mass="7836">MNREAISSSNIMSAGYDSGSETLEIEFKSGAVYQYYNVSEHLYEQFKAAPSKGQFFHIYIKDAVPFSRV</sequence>